<dbReference type="PANTHER" id="PTHR30349:SF41">
    <property type="entry name" value="INTEGRASE_RECOMBINASE PROTEIN MJ0367-RELATED"/>
    <property type="match status" value="1"/>
</dbReference>
<reference evidence="4" key="1">
    <citation type="journal article" date="2014" name="Front. Microbiol.">
        <title>High frequency of phylogenetically diverse reductive dehalogenase-homologous genes in deep subseafloor sedimentary metagenomes.</title>
        <authorList>
            <person name="Kawai M."/>
            <person name="Futagami T."/>
            <person name="Toyoda A."/>
            <person name="Takaki Y."/>
            <person name="Nishi S."/>
            <person name="Hori S."/>
            <person name="Arai W."/>
            <person name="Tsubouchi T."/>
            <person name="Morono Y."/>
            <person name="Uchiyama I."/>
            <person name="Ito T."/>
            <person name="Fujiyama A."/>
            <person name="Inagaki F."/>
            <person name="Takami H."/>
        </authorList>
    </citation>
    <scope>NUCLEOTIDE SEQUENCE</scope>
    <source>
        <strain evidence="4">Expedition CK06-06</strain>
    </source>
</reference>
<dbReference type="Gene3D" id="1.10.443.10">
    <property type="entry name" value="Intergrase catalytic core"/>
    <property type="match status" value="1"/>
</dbReference>
<feature type="non-terminal residue" evidence="4">
    <location>
        <position position="1"/>
    </location>
</feature>
<name>X1FL81_9ZZZZ</name>
<feature type="domain" description="Tyr recombinase" evidence="3">
    <location>
        <begin position="1"/>
        <end position="118"/>
    </location>
</feature>
<accession>X1FL81</accession>
<dbReference type="InterPro" id="IPR002104">
    <property type="entry name" value="Integrase_catalytic"/>
</dbReference>
<dbReference type="GO" id="GO:0006310">
    <property type="term" value="P:DNA recombination"/>
    <property type="evidence" value="ECO:0007669"/>
    <property type="project" value="UniProtKB-KW"/>
</dbReference>
<sequence>KVRGKGAKERIIPILPVIAGLLSAWQEYSPGELVFPTDSKYGRIDPADTNRMLKRLARRAGVRPFSIHKLRHYFATYALAGGADLKLISEILGHTKIATTGDIYRHVLTGEIDKTMTRFSPMAGITLALPEGKGGGNGKDS</sequence>
<evidence type="ECO:0000256" key="1">
    <source>
        <dbReference type="ARBA" id="ARBA00023125"/>
    </source>
</evidence>
<organism evidence="4">
    <name type="scientific">marine sediment metagenome</name>
    <dbReference type="NCBI Taxonomy" id="412755"/>
    <lineage>
        <taxon>unclassified sequences</taxon>
        <taxon>metagenomes</taxon>
        <taxon>ecological metagenomes</taxon>
    </lineage>
</organism>
<dbReference type="InterPro" id="IPR011010">
    <property type="entry name" value="DNA_brk_join_enz"/>
</dbReference>
<dbReference type="AlphaFoldDB" id="X1FL81"/>
<dbReference type="GO" id="GO:0003677">
    <property type="term" value="F:DNA binding"/>
    <property type="evidence" value="ECO:0007669"/>
    <property type="project" value="UniProtKB-KW"/>
</dbReference>
<proteinExistence type="predicted"/>
<keyword evidence="2" id="KW-0233">DNA recombination</keyword>
<evidence type="ECO:0000313" key="4">
    <source>
        <dbReference type="EMBL" id="GAH46441.1"/>
    </source>
</evidence>
<evidence type="ECO:0000256" key="2">
    <source>
        <dbReference type="ARBA" id="ARBA00023172"/>
    </source>
</evidence>
<dbReference type="PROSITE" id="PS51898">
    <property type="entry name" value="TYR_RECOMBINASE"/>
    <property type="match status" value="1"/>
</dbReference>
<dbReference type="Pfam" id="PF00589">
    <property type="entry name" value="Phage_integrase"/>
    <property type="match status" value="1"/>
</dbReference>
<dbReference type="PANTHER" id="PTHR30349">
    <property type="entry name" value="PHAGE INTEGRASE-RELATED"/>
    <property type="match status" value="1"/>
</dbReference>
<dbReference type="InterPro" id="IPR050090">
    <property type="entry name" value="Tyrosine_recombinase_XerCD"/>
</dbReference>
<keyword evidence="1" id="KW-0238">DNA-binding</keyword>
<evidence type="ECO:0000259" key="3">
    <source>
        <dbReference type="PROSITE" id="PS51898"/>
    </source>
</evidence>
<protein>
    <recommendedName>
        <fullName evidence="3">Tyr recombinase domain-containing protein</fullName>
    </recommendedName>
</protein>
<comment type="caution">
    <text evidence="4">The sequence shown here is derived from an EMBL/GenBank/DDBJ whole genome shotgun (WGS) entry which is preliminary data.</text>
</comment>
<gene>
    <name evidence="4" type="ORF">S03H2_12308</name>
</gene>
<dbReference type="InterPro" id="IPR013762">
    <property type="entry name" value="Integrase-like_cat_sf"/>
</dbReference>
<dbReference type="SUPFAM" id="SSF56349">
    <property type="entry name" value="DNA breaking-rejoining enzymes"/>
    <property type="match status" value="1"/>
</dbReference>
<dbReference type="EMBL" id="BARU01006267">
    <property type="protein sequence ID" value="GAH46441.1"/>
    <property type="molecule type" value="Genomic_DNA"/>
</dbReference>
<dbReference type="GO" id="GO:0015074">
    <property type="term" value="P:DNA integration"/>
    <property type="evidence" value="ECO:0007669"/>
    <property type="project" value="InterPro"/>
</dbReference>